<proteinExistence type="predicted"/>
<evidence type="ECO:0000313" key="3">
    <source>
        <dbReference type="Proteomes" id="UP001172054"/>
    </source>
</evidence>
<dbReference type="InterPro" id="IPR046878">
    <property type="entry name" value="Big_14"/>
</dbReference>
<dbReference type="Pfam" id="PF20251">
    <property type="entry name" value="Big_14"/>
    <property type="match status" value="1"/>
</dbReference>
<comment type="caution">
    <text evidence="2">The sequence shown here is derived from an EMBL/GenBank/DDBJ whole genome shotgun (WGS) entry which is preliminary data.</text>
</comment>
<dbReference type="EMBL" id="JAUJWW010000001">
    <property type="protein sequence ID" value="MDN7225661.1"/>
    <property type="molecule type" value="Genomic_DNA"/>
</dbReference>
<evidence type="ECO:0000313" key="2">
    <source>
        <dbReference type="EMBL" id="MDN7225661.1"/>
    </source>
</evidence>
<reference evidence="2 3" key="1">
    <citation type="submission" date="2023-06" db="EMBL/GenBank/DDBJ databases">
        <title>Novel species in genus Planococcus.</title>
        <authorList>
            <person name="Ning S."/>
        </authorList>
    </citation>
    <scope>NUCLEOTIDE SEQUENCE [LARGE SCALE GENOMIC DNA]</scope>
    <source>
        <strain evidence="2 3">N064</strain>
    </source>
</reference>
<protein>
    <recommendedName>
        <fullName evidence="1">Bacterial Ig-like domain-containing protein</fullName>
    </recommendedName>
</protein>
<accession>A0ABT8MLC1</accession>
<sequence>MKRIKMIIYIITALFLLILFLHALKRAPVQELPTSRNGIEITMKQEVYQPSTKEIGITIHNHRETEYTGIGGGKFPIDKYFAGSWYKVPFKSDTYTSQGISIPPRETIEMYTEAIELDAELTPGKYRARYGSLAAPFEVKE</sequence>
<evidence type="ECO:0000259" key="1">
    <source>
        <dbReference type="Pfam" id="PF20251"/>
    </source>
</evidence>
<dbReference type="Proteomes" id="UP001172054">
    <property type="component" value="Unassembled WGS sequence"/>
</dbReference>
<name>A0ABT8MLC1_9BACL</name>
<feature type="domain" description="Bacterial Ig-like" evidence="1">
    <location>
        <begin position="37"/>
        <end position="127"/>
    </location>
</feature>
<keyword evidence="3" id="KW-1185">Reference proteome</keyword>
<dbReference type="RefSeq" id="WP_300980952.1">
    <property type="nucleotide sequence ID" value="NZ_CP129238.1"/>
</dbReference>
<organism evidence="2 3">
    <name type="scientific">Planococcus liqunii</name>
    <dbReference type="NCBI Taxonomy" id="3058394"/>
    <lineage>
        <taxon>Bacteria</taxon>
        <taxon>Bacillati</taxon>
        <taxon>Bacillota</taxon>
        <taxon>Bacilli</taxon>
        <taxon>Bacillales</taxon>
        <taxon>Caryophanaceae</taxon>
        <taxon>Planococcus</taxon>
    </lineage>
</organism>
<gene>
    <name evidence="2" type="ORF">QWY15_00020</name>
</gene>